<gene>
    <name evidence="5" type="ORF">V3I05_03395</name>
</gene>
<dbReference type="InterPro" id="IPR001387">
    <property type="entry name" value="Cro/C1-type_HTH"/>
</dbReference>
<dbReference type="SUPFAM" id="SSF51306">
    <property type="entry name" value="LexA/Signal peptidase"/>
    <property type="match status" value="1"/>
</dbReference>
<dbReference type="InterPro" id="IPR039418">
    <property type="entry name" value="LexA-like"/>
</dbReference>
<dbReference type="RefSeq" id="WP_343354017.1">
    <property type="nucleotide sequence ID" value="NZ_CP145316.1"/>
</dbReference>
<keyword evidence="6" id="KW-1185">Reference proteome</keyword>
<feature type="domain" description="HTH cro/C1-type" evidence="4">
    <location>
        <begin position="2"/>
        <end position="56"/>
    </location>
</feature>
<dbReference type="CDD" id="cd06529">
    <property type="entry name" value="S24_LexA-like"/>
    <property type="match status" value="1"/>
</dbReference>
<dbReference type="InterPro" id="IPR010982">
    <property type="entry name" value="Lambda_DNA-bd_dom_sf"/>
</dbReference>
<evidence type="ECO:0000256" key="3">
    <source>
        <dbReference type="ARBA" id="ARBA00023163"/>
    </source>
</evidence>
<evidence type="ECO:0000256" key="1">
    <source>
        <dbReference type="ARBA" id="ARBA00023015"/>
    </source>
</evidence>
<protein>
    <submittedName>
        <fullName evidence="5">LexA family transcriptional regulator</fullName>
    </submittedName>
</protein>
<dbReference type="SUPFAM" id="SSF47413">
    <property type="entry name" value="lambda repressor-like DNA-binding domains"/>
    <property type="match status" value="1"/>
</dbReference>
<dbReference type="Pfam" id="PF00717">
    <property type="entry name" value="Peptidase_S24"/>
    <property type="match status" value="1"/>
</dbReference>
<dbReference type="PROSITE" id="PS50943">
    <property type="entry name" value="HTH_CROC1"/>
    <property type="match status" value="1"/>
</dbReference>
<dbReference type="CDD" id="cd00093">
    <property type="entry name" value="HTH_XRE"/>
    <property type="match status" value="1"/>
</dbReference>
<keyword evidence="2" id="KW-0238">DNA-binding</keyword>
<dbReference type="PANTHER" id="PTHR40661">
    <property type="match status" value="1"/>
</dbReference>
<organism evidence="5 6">
    <name type="scientific">Helicobacter mastomyrinus</name>
    <dbReference type="NCBI Taxonomy" id="287948"/>
    <lineage>
        <taxon>Bacteria</taxon>
        <taxon>Pseudomonadati</taxon>
        <taxon>Campylobacterota</taxon>
        <taxon>Epsilonproteobacteria</taxon>
        <taxon>Campylobacterales</taxon>
        <taxon>Helicobacteraceae</taxon>
        <taxon>Helicobacter</taxon>
    </lineage>
</organism>
<dbReference type="InterPro" id="IPR015927">
    <property type="entry name" value="Peptidase_S24_S26A/B/C"/>
</dbReference>
<proteinExistence type="predicted"/>
<dbReference type="Gene3D" id="2.10.109.10">
    <property type="entry name" value="Umud Fragment, subunit A"/>
    <property type="match status" value="1"/>
</dbReference>
<dbReference type="PANTHER" id="PTHR40661:SF3">
    <property type="entry name" value="FELS-1 PROPHAGE TRANSCRIPTIONAL REGULATOR"/>
    <property type="match status" value="1"/>
</dbReference>
<name>A0ABZ3F9M4_9HELI</name>
<accession>A0ABZ3F9M4</accession>
<dbReference type="Proteomes" id="UP001434737">
    <property type="component" value="Chromosome"/>
</dbReference>
<dbReference type="Pfam" id="PF01381">
    <property type="entry name" value="HTH_3"/>
    <property type="match status" value="1"/>
</dbReference>
<keyword evidence="1" id="KW-0805">Transcription regulation</keyword>
<dbReference type="SMART" id="SM00530">
    <property type="entry name" value="HTH_XRE"/>
    <property type="match status" value="1"/>
</dbReference>
<dbReference type="EMBL" id="CP145316">
    <property type="protein sequence ID" value="XAM18739.1"/>
    <property type="molecule type" value="Genomic_DNA"/>
</dbReference>
<evidence type="ECO:0000256" key="2">
    <source>
        <dbReference type="ARBA" id="ARBA00023125"/>
    </source>
</evidence>
<reference evidence="5 6" key="1">
    <citation type="submission" date="2024-02" db="EMBL/GenBank/DDBJ databases">
        <title>Genome and pathogenicity analysis of Helicobacter mastomyrinus isolated from mice.</title>
        <authorList>
            <person name="Zhu L."/>
        </authorList>
    </citation>
    <scope>NUCLEOTIDE SEQUENCE [LARGE SCALE GENOMIC DNA]</scope>
    <source>
        <strain evidence="5 6">Hm-17</strain>
    </source>
</reference>
<evidence type="ECO:0000259" key="4">
    <source>
        <dbReference type="PROSITE" id="PS50943"/>
    </source>
</evidence>
<dbReference type="Gene3D" id="1.10.260.40">
    <property type="entry name" value="lambda repressor-like DNA-binding domains"/>
    <property type="match status" value="1"/>
</dbReference>
<sequence length="260" mass="29078">MIRELREDMGLSQIELAEAIGVSERTMRRYEQEEDSIQIGTLKKIFDVLGMSSDKSFFVQQMSSNPINDVQHSKNVTKSLLSPVTKSSDECYLVEKNENVHKSKSISLNDGVHKLSISPKPTAQINTDVVQIPIYDDVVASAGGGVINDEYPTQSVGIDKGFLRTHFGLSSFLGLSIITAKGDSMSPTIPENCQLLVQKSVPKEGQICVVRIDDELYVKRLQKLPKYRLISDNKSYENIELEGREYDIIGVVVGFFKRMI</sequence>
<dbReference type="InterPro" id="IPR036286">
    <property type="entry name" value="LexA/Signal_pep-like_sf"/>
</dbReference>
<evidence type="ECO:0000313" key="6">
    <source>
        <dbReference type="Proteomes" id="UP001434737"/>
    </source>
</evidence>
<keyword evidence="3" id="KW-0804">Transcription</keyword>
<evidence type="ECO:0000313" key="5">
    <source>
        <dbReference type="EMBL" id="XAM18739.1"/>
    </source>
</evidence>